<dbReference type="Proteomes" id="UP001571476">
    <property type="component" value="Unassembled WGS sequence"/>
</dbReference>
<organism evidence="1 2">
    <name type="scientific">Streptomyces aureus</name>
    <dbReference type="NCBI Taxonomy" id="193461"/>
    <lineage>
        <taxon>Bacteria</taxon>
        <taxon>Bacillati</taxon>
        <taxon>Actinomycetota</taxon>
        <taxon>Actinomycetes</taxon>
        <taxon>Kitasatosporales</taxon>
        <taxon>Streptomycetaceae</taxon>
        <taxon>Streptomyces</taxon>
    </lineage>
</organism>
<proteinExistence type="predicted"/>
<gene>
    <name evidence="1" type="ORF">ACEG43_36795</name>
</gene>
<evidence type="ECO:0000313" key="2">
    <source>
        <dbReference type="Proteomes" id="UP001571476"/>
    </source>
</evidence>
<protein>
    <submittedName>
        <fullName evidence="1">(2Fe-2S) ferredoxin domain-containing protein</fullName>
    </submittedName>
</protein>
<reference evidence="1 2" key="1">
    <citation type="submission" date="2024-08" db="EMBL/GenBank/DDBJ databases">
        <title>Genome sequence of Streptomyces aureus CACIA-1.46HGO.</title>
        <authorList>
            <person name="Evangelista-Martinez Z."/>
        </authorList>
    </citation>
    <scope>NUCLEOTIDE SEQUENCE [LARGE SCALE GENOMIC DNA]</scope>
    <source>
        <strain evidence="1 2">CACIA-1.46HGO</strain>
    </source>
</reference>
<keyword evidence="2" id="KW-1185">Reference proteome</keyword>
<evidence type="ECO:0000313" key="1">
    <source>
        <dbReference type="EMBL" id="MFA3841691.1"/>
    </source>
</evidence>
<comment type="caution">
    <text evidence="1">The sequence shown here is derived from an EMBL/GenBank/DDBJ whole genome shotgun (WGS) entry which is preliminary data.</text>
</comment>
<sequence length="119" mass="12674">MCRGCCCGSTAKYPGYDHAWQLERLRAAAAASGGAVAVRVTDCLGPCDQANVMVVQPSGEGRRRGGRPAWVGWSMGDDATDEILRWAEAGGPGIAAAPAALELQFIETPGERTRRRSRR</sequence>
<name>A0ABV4SU03_9ACTN</name>
<dbReference type="RefSeq" id="WP_372565846.1">
    <property type="nucleotide sequence ID" value="NZ_JBGOSP010000027.1"/>
</dbReference>
<dbReference type="EMBL" id="JBGOSP010000027">
    <property type="protein sequence ID" value="MFA3841691.1"/>
    <property type="molecule type" value="Genomic_DNA"/>
</dbReference>
<accession>A0ABV4SU03</accession>